<dbReference type="SUPFAM" id="SSF101790">
    <property type="entry name" value="Aminomethyltransferase beta-barrel domain"/>
    <property type="match status" value="1"/>
</dbReference>
<dbReference type="Gene3D" id="3.30.1360.120">
    <property type="entry name" value="Probable tRNA modification gtpase trme, domain 1"/>
    <property type="match status" value="1"/>
</dbReference>
<keyword evidence="5" id="KW-1185">Reference proteome</keyword>
<dbReference type="Proteomes" id="UP000593892">
    <property type="component" value="Chromosome"/>
</dbReference>
<dbReference type="PIRSF" id="PIRSF006487">
    <property type="entry name" value="GcvT"/>
    <property type="match status" value="1"/>
</dbReference>
<protein>
    <submittedName>
        <fullName evidence="4">Folate-binding protein YgfZ</fullName>
    </submittedName>
</protein>
<evidence type="ECO:0000259" key="2">
    <source>
        <dbReference type="Pfam" id="PF01571"/>
    </source>
</evidence>
<evidence type="ECO:0000313" key="4">
    <source>
        <dbReference type="EMBL" id="QOY91546.1"/>
    </source>
</evidence>
<dbReference type="InterPro" id="IPR029043">
    <property type="entry name" value="GcvT/YgfZ_C"/>
</dbReference>
<dbReference type="Pfam" id="PF01571">
    <property type="entry name" value="GCV_T"/>
    <property type="match status" value="1"/>
</dbReference>
<dbReference type="InterPro" id="IPR006222">
    <property type="entry name" value="GCVT_N"/>
</dbReference>
<dbReference type="InterPro" id="IPR017703">
    <property type="entry name" value="YgfZ/GCV_T_CS"/>
</dbReference>
<dbReference type="NCBIfam" id="TIGR03317">
    <property type="entry name" value="ygfZ_signature"/>
    <property type="match status" value="1"/>
</dbReference>
<evidence type="ECO:0000256" key="1">
    <source>
        <dbReference type="ARBA" id="ARBA00022946"/>
    </source>
</evidence>
<feature type="domain" description="GCVT N-terminal" evidence="2">
    <location>
        <begin position="7"/>
        <end position="123"/>
    </location>
</feature>
<organism evidence="4 5">
    <name type="scientific">Paludibaculum fermentans</name>
    <dbReference type="NCBI Taxonomy" id="1473598"/>
    <lineage>
        <taxon>Bacteria</taxon>
        <taxon>Pseudomonadati</taxon>
        <taxon>Acidobacteriota</taxon>
        <taxon>Terriglobia</taxon>
        <taxon>Bryobacterales</taxon>
        <taxon>Bryobacteraceae</taxon>
        <taxon>Paludibaculum</taxon>
    </lineage>
</organism>
<dbReference type="EMBL" id="CP063849">
    <property type="protein sequence ID" value="QOY91546.1"/>
    <property type="molecule type" value="Genomic_DNA"/>
</dbReference>
<sequence>MPTPGYQALREGAAILDLSARGRIRASGEDRKRLLHAMTTNHVQELEPGRTIYAFFLNAQGRIQADVWIHAEEDYLLLDVEPEVREKVFAHLDKFIIADDVTLEDLTATTAEIAVEGPNAAALPKHGIILNAAVTGQAGFRMVVPLEEKDTVLQALQAAGGVPASAEDILSVRLENGVPRYGDDISDSSLVQETQQLQAVHFNKGCYLGQEIVERVRSRGQVNRLLTKLKIEGTEIPAPGEKVMAGDQEAGTVTSAAYSPAGACVRGLAYLRAKFIVPGSGLTVGGAAAEVVQQG</sequence>
<keyword evidence="1" id="KW-0809">Transit peptide</keyword>
<evidence type="ECO:0000259" key="3">
    <source>
        <dbReference type="Pfam" id="PF08669"/>
    </source>
</evidence>
<feature type="domain" description="Aminomethyltransferase C-terminal" evidence="3">
    <location>
        <begin position="226"/>
        <end position="285"/>
    </location>
</feature>
<dbReference type="InterPro" id="IPR045179">
    <property type="entry name" value="YgfZ/GcvT"/>
</dbReference>
<gene>
    <name evidence="4" type="ORF">IRI77_16845</name>
</gene>
<reference evidence="4 5" key="1">
    <citation type="submission" date="2020-10" db="EMBL/GenBank/DDBJ databases">
        <title>Complete genome sequence of Paludibaculum fermentans P105T, a facultatively anaerobic acidobacterium capable of dissimilatory Fe(III) reduction.</title>
        <authorList>
            <person name="Dedysh S.N."/>
            <person name="Beletsky A.V."/>
            <person name="Kulichevskaya I.S."/>
            <person name="Mardanov A.V."/>
            <person name="Ravin N.V."/>
        </authorList>
    </citation>
    <scope>NUCLEOTIDE SEQUENCE [LARGE SCALE GENOMIC DNA]</scope>
    <source>
        <strain evidence="4 5">P105</strain>
    </source>
</reference>
<dbReference type="KEGG" id="pfer:IRI77_16845"/>
<dbReference type="RefSeq" id="WP_194453200.1">
    <property type="nucleotide sequence ID" value="NZ_CP063849.1"/>
</dbReference>
<dbReference type="PANTHER" id="PTHR22602">
    <property type="entry name" value="TRANSFERASE CAF17, MITOCHONDRIAL-RELATED"/>
    <property type="match status" value="1"/>
</dbReference>
<evidence type="ECO:0000313" key="5">
    <source>
        <dbReference type="Proteomes" id="UP000593892"/>
    </source>
</evidence>
<accession>A0A7S7NXD0</accession>
<dbReference type="PANTHER" id="PTHR22602:SF0">
    <property type="entry name" value="TRANSFERASE CAF17, MITOCHONDRIAL-RELATED"/>
    <property type="match status" value="1"/>
</dbReference>
<dbReference type="GO" id="GO:0016226">
    <property type="term" value="P:iron-sulfur cluster assembly"/>
    <property type="evidence" value="ECO:0007669"/>
    <property type="project" value="TreeGrafter"/>
</dbReference>
<dbReference type="AlphaFoldDB" id="A0A7S7NXD0"/>
<proteinExistence type="predicted"/>
<dbReference type="InterPro" id="IPR027266">
    <property type="entry name" value="TrmE/GcvT-like"/>
</dbReference>
<dbReference type="SUPFAM" id="SSF103025">
    <property type="entry name" value="Folate-binding domain"/>
    <property type="match status" value="1"/>
</dbReference>
<name>A0A7S7NXD0_PALFE</name>
<dbReference type="Pfam" id="PF08669">
    <property type="entry name" value="GCV_T_C"/>
    <property type="match status" value="1"/>
</dbReference>
<dbReference type="InterPro" id="IPR013977">
    <property type="entry name" value="GcvT_C"/>
</dbReference>